<evidence type="ECO:0000313" key="6">
    <source>
        <dbReference type="Proteomes" id="UP000095284"/>
    </source>
</evidence>
<dbReference type="PANTHER" id="PTHR46541:SF1">
    <property type="entry name" value="ZINC FINGER PROTEIN AEBP2"/>
    <property type="match status" value="1"/>
</dbReference>
<dbReference type="InterPro" id="IPR013087">
    <property type="entry name" value="Znf_C2H2_type"/>
</dbReference>
<organism evidence="6 8">
    <name type="scientific">Bursaphelenchus xylophilus</name>
    <name type="common">Pinewood nematode worm</name>
    <name type="synonym">Aphelenchoides xylophilus</name>
    <dbReference type="NCBI Taxonomy" id="6326"/>
    <lineage>
        <taxon>Eukaryota</taxon>
        <taxon>Metazoa</taxon>
        <taxon>Ecdysozoa</taxon>
        <taxon>Nematoda</taxon>
        <taxon>Chromadorea</taxon>
        <taxon>Rhabditida</taxon>
        <taxon>Tylenchina</taxon>
        <taxon>Tylenchomorpha</taxon>
        <taxon>Aphelenchoidea</taxon>
        <taxon>Aphelenchoididae</taxon>
        <taxon>Bursaphelenchus</taxon>
    </lineage>
</organism>
<dbReference type="SMART" id="SM00355">
    <property type="entry name" value="ZnF_C2H2"/>
    <property type="match status" value="3"/>
</dbReference>
<dbReference type="EMBL" id="CAJFDI010000002">
    <property type="protein sequence ID" value="CAD5216287.1"/>
    <property type="molecule type" value="Genomic_DNA"/>
</dbReference>
<keyword evidence="1" id="KW-0479">Metal-binding</keyword>
<dbReference type="PROSITE" id="PS50157">
    <property type="entry name" value="ZINC_FINGER_C2H2_2"/>
    <property type="match status" value="1"/>
</dbReference>
<dbReference type="GO" id="GO:0035098">
    <property type="term" value="C:ESC/E(Z) complex"/>
    <property type="evidence" value="ECO:0007669"/>
    <property type="project" value="TreeGrafter"/>
</dbReference>
<feature type="compositionally biased region" description="Basic and acidic residues" evidence="2">
    <location>
        <begin position="1"/>
        <end position="15"/>
    </location>
</feature>
<dbReference type="WBParaSite" id="BXY_1735800.1">
    <property type="protein sequence ID" value="BXY_1735800.1"/>
    <property type="gene ID" value="BXY_1735800"/>
</dbReference>
<dbReference type="Proteomes" id="UP000095284">
    <property type="component" value="Unplaced"/>
</dbReference>
<dbReference type="OrthoDB" id="9984614at2759"/>
<dbReference type="PANTHER" id="PTHR46541">
    <property type="entry name" value="ZINC FINGER PROTEIN AEBP2"/>
    <property type="match status" value="1"/>
</dbReference>
<dbReference type="Gene3D" id="3.30.160.60">
    <property type="entry name" value="Classic Zinc Finger"/>
    <property type="match status" value="1"/>
</dbReference>
<name>A0A1I7SWC7_BURXY</name>
<proteinExistence type="predicted"/>
<dbReference type="GO" id="GO:0008270">
    <property type="term" value="F:zinc ion binding"/>
    <property type="evidence" value="ECO:0007669"/>
    <property type="project" value="UniProtKB-KW"/>
</dbReference>
<feature type="compositionally biased region" description="Low complexity" evidence="2">
    <location>
        <begin position="32"/>
        <end position="48"/>
    </location>
</feature>
<gene>
    <name evidence="4" type="ORF">BXYJ_LOCUS4454</name>
</gene>
<dbReference type="Proteomes" id="UP000582659">
    <property type="component" value="Unassembled WGS sequence"/>
</dbReference>
<dbReference type="GO" id="GO:0006357">
    <property type="term" value="P:regulation of transcription by RNA polymerase II"/>
    <property type="evidence" value="ECO:0007669"/>
    <property type="project" value="TreeGrafter"/>
</dbReference>
<dbReference type="EMBL" id="CAJFCV020000002">
    <property type="protein sequence ID" value="CAG9099201.1"/>
    <property type="molecule type" value="Genomic_DNA"/>
</dbReference>
<sequence>MERGKRFWEESEMTDRYSPAPNSVDSGFESGPCSPDSSSCSSSVVDSSAVQLSRNEPPTKIRRYGAKIGTEKLSENKPERESFVDEEAKDDVSSTAESGSARSVPSSSPEPQPEQAHQPEEPSTSADEYEPRTSAGFNCLWAGCQQSYGDVNDLYDHAVQEHLSIIPLQNISNGTKRRNSEASEKRFQCQWRGCEMTLKRGSADKKLEWLSSHFRARHAPRAQPFKCLLEDCTIRFQTQKALHAHLRNSHDDKPGKKCQNIRIEKSSCFTYKPPTRSTDYGLLDFMDDRTYQHIANRLEDMFGALEKSSPALVGTPCIPKHKTISLLSQIFPHKF</sequence>
<dbReference type="InterPro" id="IPR052130">
    <property type="entry name" value="AEBP2/jing_C2H2-ZnF"/>
</dbReference>
<dbReference type="PROSITE" id="PS00028">
    <property type="entry name" value="ZINC_FINGER_C2H2_1"/>
    <property type="match status" value="2"/>
</dbReference>
<feature type="compositionally biased region" description="Low complexity" evidence="2">
    <location>
        <begin position="98"/>
        <end position="116"/>
    </location>
</feature>
<dbReference type="AlphaFoldDB" id="A0A1I7SWC7"/>
<reference evidence="8" key="1">
    <citation type="submission" date="2016-11" db="UniProtKB">
        <authorList>
            <consortium name="WormBaseParasite"/>
        </authorList>
    </citation>
    <scope>IDENTIFICATION</scope>
</reference>
<dbReference type="Proteomes" id="UP000659654">
    <property type="component" value="Unassembled WGS sequence"/>
</dbReference>
<evidence type="ECO:0000313" key="5">
    <source>
        <dbReference type="EMBL" id="CAG9099201.1"/>
    </source>
</evidence>
<keyword evidence="1" id="KW-0862">Zinc</keyword>
<feature type="region of interest" description="Disordered" evidence="2">
    <location>
        <begin position="1"/>
        <end position="130"/>
    </location>
</feature>
<evidence type="ECO:0000259" key="3">
    <source>
        <dbReference type="PROSITE" id="PS50157"/>
    </source>
</evidence>
<evidence type="ECO:0000256" key="2">
    <source>
        <dbReference type="SAM" id="MobiDB-lite"/>
    </source>
</evidence>
<feature type="compositionally biased region" description="Basic and acidic residues" evidence="2">
    <location>
        <begin position="69"/>
        <end position="83"/>
    </location>
</feature>
<protein>
    <submittedName>
        <fullName evidence="4">(pine wood nematode) hypothetical protein</fullName>
    </submittedName>
    <submittedName>
        <fullName evidence="8">C2H2-type domain-containing protein</fullName>
    </submittedName>
</protein>
<evidence type="ECO:0000256" key="1">
    <source>
        <dbReference type="PROSITE-ProRule" id="PRU00042"/>
    </source>
</evidence>
<dbReference type="eggNOG" id="KOG1721">
    <property type="taxonomic scope" value="Eukaryota"/>
</dbReference>
<evidence type="ECO:0000313" key="4">
    <source>
        <dbReference type="EMBL" id="CAD5216287.1"/>
    </source>
</evidence>
<feature type="domain" description="C2H2-type" evidence="3">
    <location>
        <begin position="225"/>
        <end position="254"/>
    </location>
</feature>
<keyword evidence="7" id="KW-1185">Reference proteome</keyword>
<evidence type="ECO:0000313" key="7">
    <source>
        <dbReference type="Proteomes" id="UP000659654"/>
    </source>
</evidence>
<keyword evidence="1" id="KW-0863">Zinc-finger</keyword>
<reference evidence="5" key="2">
    <citation type="submission" date="2020-08" db="EMBL/GenBank/DDBJ databases">
        <authorList>
            <person name="Kikuchi T."/>
        </authorList>
    </citation>
    <scope>NUCLEOTIDE SEQUENCE</scope>
    <source>
        <strain evidence="4">Ka4C1</strain>
    </source>
</reference>
<evidence type="ECO:0000313" key="8">
    <source>
        <dbReference type="WBParaSite" id="BXY_1735800.1"/>
    </source>
</evidence>
<accession>A0A1I7SWC7</accession>